<dbReference type="PROSITE" id="PS51257">
    <property type="entry name" value="PROKAR_LIPOPROTEIN"/>
    <property type="match status" value="1"/>
</dbReference>
<keyword evidence="2" id="KW-1185">Reference proteome</keyword>
<gene>
    <name evidence="1" type="ORF">WCY31_05305</name>
</gene>
<proteinExistence type="predicted"/>
<dbReference type="Pfam" id="PF12276">
    <property type="entry name" value="DUF3617"/>
    <property type="match status" value="1"/>
</dbReference>
<organism evidence="1 2">
    <name type="scientific">Sulfurimonas diazotrophicus</name>
    <dbReference type="NCBI Taxonomy" id="3131939"/>
    <lineage>
        <taxon>Bacteria</taxon>
        <taxon>Pseudomonadati</taxon>
        <taxon>Campylobacterota</taxon>
        <taxon>Epsilonproteobacteria</taxon>
        <taxon>Campylobacterales</taxon>
        <taxon>Sulfurimonadaceae</taxon>
        <taxon>Sulfurimonas</taxon>
    </lineage>
</organism>
<dbReference type="InterPro" id="IPR022061">
    <property type="entry name" value="DUF3617"/>
</dbReference>
<dbReference type="RefSeq" id="WP_345973503.1">
    <property type="nucleotide sequence ID" value="NZ_CP147920.1"/>
</dbReference>
<accession>A0ABZ3HC64</accession>
<dbReference type="EMBL" id="CP147920">
    <property type="protein sequence ID" value="XAU16125.1"/>
    <property type="molecule type" value="Genomic_DNA"/>
</dbReference>
<sequence length="136" mass="14839">MRSVLTALICSGFLFSACSSEPAGPDFKEGKWSITSKTEMQGMAMQIPATTFEQCMSAEDRVPVQQNDNDGCKVLEQKVDGDTVSWRIECNHSKGDGTITYKGESFHGKMNMHTDTGMGAMTMTTTMTGKYLGPCE</sequence>
<name>A0ABZ3HC64_9BACT</name>
<reference evidence="1 2" key="1">
    <citation type="submission" date="2024-03" db="EMBL/GenBank/DDBJ databases">
        <title>Sulfurimonas sp. HSL3-1.</title>
        <authorList>
            <person name="Wang S."/>
        </authorList>
    </citation>
    <scope>NUCLEOTIDE SEQUENCE [LARGE SCALE GENOMIC DNA]</scope>
    <source>
        <strain evidence="1 2">HSL3-1</strain>
    </source>
</reference>
<dbReference type="Proteomes" id="UP001447842">
    <property type="component" value="Chromosome"/>
</dbReference>
<protein>
    <submittedName>
        <fullName evidence="1">DUF3617 family protein</fullName>
    </submittedName>
</protein>
<evidence type="ECO:0000313" key="1">
    <source>
        <dbReference type="EMBL" id="XAU16125.1"/>
    </source>
</evidence>
<evidence type="ECO:0000313" key="2">
    <source>
        <dbReference type="Proteomes" id="UP001447842"/>
    </source>
</evidence>